<name>A0A8J8CEH0_9EURY</name>
<comment type="caution">
    <text evidence="1">The sequence shown here is derived from an EMBL/GenBank/DDBJ whole genome shotgun (WGS) entry which is preliminary data.</text>
</comment>
<organism evidence="1 2">
    <name type="scientific">Haloarcula salinisoli</name>
    <dbReference type="NCBI Taxonomy" id="2487746"/>
    <lineage>
        <taxon>Archaea</taxon>
        <taxon>Methanobacteriati</taxon>
        <taxon>Methanobacteriota</taxon>
        <taxon>Stenosarchaea group</taxon>
        <taxon>Halobacteria</taxon>
        <taxon>Halobacteriales</taxon>
        <taxon>Haloarculaceae</taxon>
        <taxon>Haloarcula</taxon>
    </lineage>
</organism>
<gene>
    <name evidence="1" type="ORF">EGD98_18945</name>
</gene>
<dbReference type="AlphaFoldDB" id="A0A8J8CEH0"/>
<sequence>MSRDNNLIQRREFTLGLSGLIAAGSLTGTVSGSSGNVSSSKNNVEVVFDSITGENQSSEDLDTTMSQGETIEAFFQIDDTDVINIHYGESDDKSYIATADLKNRELLIEKESSDDSEVLSSTQIVGVPEGSCRIAIEWKNSGEHNVVLYNGFLRTHCGTKDREFESGTVSTTIEGTEESSLKLAAKNVTLPPGISAKGSNQTLNDKLKQKVEKNGRIESITPSEDNLEFKMANGETVTVEHREAGNNVQLTDWDGKKYIVQQNRSDLFVEIEKRINNEMHVGGN</sequence>
<dbReference type="Proteomes" id="UP000783863">
    <property type="component" value="Unassembled WGS sequence"/>
</dbReference>
<accession>A0A8J8CEH0</accession>
<evidence type="ECO:0000313" key="2">
    <source>
        <dbReference type="Proteomes" id="UP000783863"/>
    </source>
</evidence>
<evidence type="ECO:0000313" key="1">
    <source>
        <dbReference type="EMBL" id="MBX0305725.1"/>
    </source>
</evidence>
<protein>
    <submittedName>
        <fullName evidence="1">Uncharacterized protein</fullName>
    </submittedName>
</protein>
<dbReference type="RefSeq" id="WP_220589918.1">
    <property type="nucleotide sequence ID" value="NZ_RKLQ01000005.1"/>
</dbReference>
<keyword evidence="2" id="KW-1185">Reference proteome</keyword>
<proteinExistence type="predicted"/>
<dbReference type="EMBL" id="RKLQ01000005">
    <property type="protein sequence ID" value="MBX0305725.1"/>
    <property type="molecule type" value="Genomic_DNA"/>
</dbReference>
<reference evidence="1" key="1">
    <citation type="submission" date="2021-06" db="EMBL/GenBank/DDBJ databases">
        <title>Halomicroarcula sp. F24A a new haloarchaeum isolated from saline soil.</title>
        <authorList>
            <person name="Duran-Viseras A."/>
            <person name="Sanchez-Porro C."/>
            <person name="Ventosa A."/>
        </authorList>
    </citation>
    <scope>NUCLEOTIDE SEQUENCE</scope>
    <source>
        <strain evidence="1">F24A</strain>
    </source>
</reference>